<name>A0ACA9RZK4_9GLOM</name>
<gene>
    <name evidence="1" type="ORF">RPERSI_LOCUS24701</name>
</gene>
<accession>A0ACA9RZK4</accession>
<dbReference type="Proteomes" id="UP000789920">
    <property type="component" value="Unassembled WGS sequence"/>
</dbReference>
<comment type="caution">
    <text evidence="1">The sequence shown here is derived from an EMBL/GenBank/DDBJ whole genome shotgun (WGS) entry which is preliminary data.</text>
</comment>
<dbReference type="EMBL" id="CAJVQC010079883">
    <property type="protein sequence ID" value="CAG8817503.1"/>
    <property type="molecule type" value="Genomic_DNA"/>
</dbReference>
<keyword evidence="2" id="KW-1185">Reference proteome</keyword>
<organism evidence="1 2">
    <name type="scientific">Racocetra persica</name>
    <dbReference type="NCBI Taxonomy" id="160502"/>
    <lineage>
        <taxon>Eukaryota</taxon>
        <taxon>Fungi</taxon>
        <taxon>Fungi incertae sedis</taxon>
        <taxon>Mucoromycota</taxon>
        <taxon>Glomeromycotina</taxon>
        <taxon>Glomeromycetes</taxon>
        <taxon>Diversisporales</taxon>
        <taxon>Gigasporaceae</taxon>
        <taxon>Racocetra</taxon>
    </lineage>
</organism>
<evidence type="ECO:0000313" key="2">
    <source>
        <dbReference type="Proteomes" id="UP000789920"/>
    </source>
</evidence>
<evidence type="ECO:0000313" key="1">
    <source>
        <dbReference type="EMBL" id="CAG8817503.1"/>
    </source>
</evidence>
<proteinExistence type="predicted"/>
<feature type="non-terminal residue" evidence="1">
    <location>
        <position position="143"/>
    </location>
</feature>
<reference evidence="1" key="1">
    <citation type="submission" date="2021-06" db="EMBL/GenBank/DDBJ databases">
        <authorList>
            <person name="Kallberg Y."/>
            <person name="Tangrot J."/>
            <person name="Rosling A."/>
        </authorList>
    </citation>
    <scope>NUCLEOTIDE SEQUENCE</scope>
    <source>
        <strain evidence="1">MA461A</strain>
    </source>
</reference>
<sequence length="143" mass="16075">NAKRKLRKRRSNLVKGVPERPRGVIYKSNRYLSFQVIDDSQGHTLVAASTFDFKQADTKSRKNISWAQKLGEVAADKLKKARINQIVFDRNGYLYRGKKKTAKSLPNKIELNLAEQLTVDQLVGGSSPSSPTKIFLSSKKPLS</sequence>
<feature type="non-terminal residue" evidence="1">
    <location>
        <position position="1"/>
    </location>
</feature>
<protein>
    <submittedName>
        <fullName evidence="1">314_t:CDS:1</fullName>
    </submittedName>
</protein>